<sequence>MAGLLTSALRCRLSRMSSGALTVFSEGLPAGANAPLWGPQMQDRRFYRNRGVLKLHCSECRYVVRRWHIPILAVDCSANVRHKQALTNPPIRSRWSTQFPEYLRPWVEGKQYPRHPHYRMAYTFQCYHKSKHLRLR</sequence>
<accession>A0A812KJJ2</accession>
<evidence type="ECO:0000313" key="2">
    <source>
        <dbReference type="Proteomes" id="UP000649617"/>
    </source>
</evidence>
<dbReference type="AlphaFoldDB" id="A0A812KJJ2"/>
<organism evidence="1 2">
    <name type="scientific">Symbiodinium pilosum</name>
    <name type="common">Dinoflagellate</name>
    <dbReference type="NCBI Taxonomy" id="2952"/>
    <lineage>
        <taxon>Eukaryota</taxon>
        <taxon>Sar</taxon>
        <taxon>Alveolata</taxon>
        <taxon>Dinophyceae</taxon>
        <taxon>Suessiales</taxon>
        <taxon>Symbiodiniaceae</taxon>
        <taxon>Symbiodinium</taxon>
    </lineage>
</organism>
<dbReference type="EMBL" id="CAJNIZ010004324">
    <property type="protein sequence ID" value="CAE7231492.1"/>
    <property type="molecule type" value="Genomic_DNA"/>
</dbReference>
<comment type="caution">
    <text evidence="1">The sequence shown here is derived from an EMBL/GenBank/DDBJ whole genome shotgun (WGS) entry which is preliminary data.</text>
</comment>
<gene>
    <name evidence="1" type="primary">TRAP1</name>
    <name evidence="1" type="ORF">SPIL2461_LOCUS3548</name>
</gene>
<evidence type="ECO:0000313" key="1">
    <source>
        <dbReference type="EMBL" id="CAE7231492.1"/>
    </source>
</evidence>
<keyword evidence="2" id="KW-1185">Reference proteome</keyword>
<reference evidence="1" key="1">
    <citation type="submission" date="2021-02" db="EMBL/GenBank/DDBJ databases">
        <authorList>
            <person name="Dougan E. K."/>
            <person name="Rhodes N."/>
            <person name="Thang M."/>
            <person name="Chan C."/>
        </authorList>
    </citation>
    <scope>NUCLEOTIDE SEQUENCE</scope>
</reference>
<dbReference type="OrthoDB" id="445410at2759"/>
<protein>
    <submittedName>
        <fullName evidence="1">TRAP1 protein</fullName>
    </submittedName>
</protein>
<proteinExistence type="predicted"/>
<dbReference type="Proteomes" id="UP000649617">
    <property type="component" value="Unassembled WGS sequence"/>
</dbReference>
<name>A0A812KJJ2_SYMPI</name>